<sequence>MYFKNPGIENTEKTIELAIKTAKERSIKHIVVASTKGYTARLLKDSGLDVTVITHVYGFKEPGKQEMPQNIIEELKGYGFKVYAGTHVLSGAERAISGKFSGVNPVEIIAHSLRMLGQGVKVSVEISTMALDTGLIPYGEDIIAIGGSKEGADTAVIIRPAHASKIFDTKIKEIICKPL</sequence>
<evidence type="ECO:0000313" key="3">
    <source>
        <dbReference type="EMBL" id="SDL21341.1"/>
    </source>
</evidence>
<dbReference type="EMBL" id="FNGL01000012">
    <property type="protein sequence ID" value="SDL21341.1"/>
    <property type="molecule type" value="Genomic_DNA"/>
</dbReference>
<gene>
    <name evidence="2" type="ORF">HMJ28_00710</name>
    <name evidence="4" type="ORF">NCTC13028_00267</name>
    <name evidence="3" type="ORF">SAMN05216497_11250</name>
</gene>
<dbReference type="Proteomes" id="UP000528432">
    <property type="component" value="Unassembled WGS sequence"/>
</dbReference>
<evidence type="ECO:0000259" key="1">
    <source>
        <dbReference type="Pfam" id="PF02887"/>
    </source>
</evidence>
<dbReference type="GO" id="GO:0016301">
    <property type="term" value="F:kinase activity"/>
    <property type="evidence" value="ECO:0007669"/>
    <property type="project" value="UniProtKB-KW"/>
</dbReference>
<reference evidence="2 7" key="3">
    <citation type="submission" date="2020-05" db="EMBL/GenBank/DDBJ databases">
        <title>Draft genome sequence of Clostridium cochlearium strain AGROS13 isolated from a sheep dairy farm in New Zealand.</title>
        <authorList>
            <person name="Gupta T.B."/>
            <person name="Jauregui R."/>
            <person name="Risson A.N."/>
            <person name="Brightwell G."/>
            <person name="Maclean P."/>
        </authorList>
    </citation>
    <scope>NUCLEOTIDE SEQUENCE [LARGE SCALE GENOMIC DNA]</scope>
    <source>
        <strain evidence="2 7">AGROS13</strain>
    </source>
</reference>
<protein>
    <submittedName>
        <fullName evidence="4">Pyruvate kinase, alpha/beta domain</fullName>
    </submittedName>
</protein>
<evidence type="ECO:0000313" key="7">
    <source>
        <dbReference type="Proteomes" id="UP000528432"/>
    </source>
</evidence>
<dbReference type="SUPFAM" id="SSF52935">
    <property type="entry name" value="PK C-terminal domain-like"/>
    <property type="match status" value="1"/>
</dbReference>
<dbReference type="PIRSF" id="PIRSF016138">
    <property type="entry name" value="UCP016138"/>
    <property type="match status" value="1"/>
</dbReference>
<reference evidence="3 5" key="1">
    <citation type="submission" date="2016-10" db="EMBL/GenBank/DDBJ databases">
        <authorList>
            <person name="Varghese N."/>
            <person name="Submissions S."/>
        </authorList>
    </citation>
    <scope>NUCLEOTIDE SEQUENCE [LARGE SCALE GENOMIC DNA]</scope>
    <source>
        <strain evidence="3 5">NLAE-zl-C224</strain>
    </source>
</reference>
<proteinExistence type="predicted"/>
<dbReference type="OrthoDB" id="9782984at2"/>
<feature type="domain" description="Pyruvate kinase C-terminal" evidence="1">
    <location>
        <begin position="12"/>
        <end position="157"/>
    </location>
</feature>
<evidence type="ECO:0000313" key="2">
    <source>
        <dbReference type="EMBL" id="NOH14918.1"/>
    </source>
</evidence>
<evidence type="ECO:0000313" key="4">
    <source>
        <dbReference type="EMBL" id="SQB33274.1"/>
    </source>
</evidence>
<dbReference type="RefSeq" id="WP_089866238.1">
    <property type="nucleotide sequence ID" value="NZ_FNGL01000012.1"/>
</dbReference>
<accession>A0A1G9I7Y4</accession>
<keyword evidence="4" id="KW-0808">Transferase</keyword>
<evidence type="ECO:0000313" key="6">
    <source>
        <dbReference type="Proteomes" id="UP000250223"/>
    </source>
</evidence>
<keyword evidence="4" id="KW-0418">Kinase</keyword>
<dbReference type="InterPro" id="IPR015795">
    <property type="entry name" value="Pyrv_Knase_C"/>
</dbReference>
<dbReference type="Proteomes" id="UP000250223">
    <property type="component" value="Unassembled WGS sequence"/>
</dbReference>
<dbReference type="EMBL" id="JABFIF010000001">
    <property type="protein sequence ID" value="NOH14918.1"/>
    <property type="molecule type" value="Genomic_DNA"/>
</dbReference>
<dbReference type="STRING" id="1494.SAMN05216497_11250"/>
<dbReference type="InterPro" id="IPR015074">
    <property type="entry name" value="DUF1867"/>
</dbReference>
<dbReference type="EMBL" id="UAWC01000001">
    <property type="protein sequence ID" value="SQB33274.1"/>
    <property type="molecule type" value="Genomic_DNA"/>
</dbReference>
<dbReference type="Gene3D" id="3.40.1380.20">
    <property type="entry name" value="Pyruvate kinase, C-terminal domain"/>
    <property type="match status" value="1"/>
</dbReference>
<dbReference type="AlphaFoldDB" id="A0A1G9I7Y4"/>
<dbReference type="Pfam" id="PF02887">
    <property type="entry name" value="PK_C"/>
    <property type="match status" value="1"/>
</dbReference>
<name>A0A1G9I7Y4_CLOCO</name>
<evidence type="ECO:0000313" key="5">
    <source>
        <dbReference type="Proteomes" id="UP000198811"/>
    </source>
</evidence>
<organism evidence="2 7">
    <name type="scientific">Clostridium cochlearium</name>
    <dbReference type="NCBI Taxonomy" id="1494"/>
    <lineage>
        <taxon>Bacteria</taxon>
        <taxon>Bacillati</taxon>
        <taxon>Bacillota</taxon>
        <taxon>Clostridia</taxon>
        <taxon>Eubacteriales</taxon>
        <taxon>Clostridiaceae</taxon>
        <taxon>Clostridium</taxon>
    </lineage>
</organism>
<dbReference type="InterPro" id="IPR036918">
    <property type="entry name" value="Pyrv_Knase_C_sf"/>
</dbReference>
<reference evidence="4 6" key="2">
    <citation type="submission" date="2018-06" db="EMBL/GenBank/DDBJ databases">
        <authorList>
            <consortium name="Pathogen Informatics"/>
            <person name="Doyle S."/>
        </authorList>
    </citation>
    <scope>NUCLEOTIDE SEQUENCE [LARGE SCALE GENOMIC DNA]</scope>
    <source>
        <strain evidence="4 6">NCTC13028</strain>
    </source>
</reference>
<keyword evidence="5" id="KW-1185">Reference proteome</keyword>
<keyword evidence="4" id="KW-0670">Pyruvate</keyword>
<dbReference type="Proteomes" id="UP000198811">
    <property type="component" value="Unassembled WGS sequence"/>
</dbReference>